<dbReference type="Pfam" id="PF02953">
    <property type="entry name" value="zf-Tim10_DDP"/>
    <property type="match status" value="1"/>
</dbReference>
<keyword evidence="5 8" id="KW-0811">Translocation</keyword>
<dbReference type="AlphaFoldDB" id="A0A6I9TSA7"/>
<evidence type="ECO:0000256" key="6">
    <source>
        <dbReference type="ARBA" id="ARBA00023128"/>
    </source>
</evidence>
<feature type="domain" description="Tim10-like" evidence="9">
    <location>
        <begin position="25"/>
        <end position="84"/>
    </location>
</feature>
<dbReference type="OrthoDB" id="1551503at2759"/>
<dbReference type="GO" id="GO:0015031">
    <property type="term" value="P:protein transport"/>
    <property type="evidence" value="ECO:0007669"/>
    <property type="project" value="UniProtKB-KW"/>
</dbReference>
<evidence type="ECO:0000256" key="7">
    <source>
        <dbReference type="ARBA" id="ARBA00023157"/>
    </source>
</evidence>
<sequence>MDKNLLTADLSSLSEADKATISAVVDQLQTRDSLRIYNALVQKCFDDCVDSFYRKSLGKQEENCVKRCAEKFLKHSMRVGTRFGELNQDGSTE</sequence>
<dbReference type="InterPro" id="IPR035427">
    <property type="entry name" value="Tim10-like_dom_sf"/>
</dbReference>
<dbReference type="GO" id="GO:0005743">
    <property type="term" value="C:mitochondrial inner membrane"/>
    <property type="evidence" value="ECO:0007669"/>
    <property type="project" value="UniProtKB-SubCell"/>
</dbReference>
<reference evidence="11" key="1">
    <citation type="submission" date="2025-08" db="UniProtKB">
        <authorList>
            <consortium name="RefSeq"/>
        </authorList>
    </citation>
    <scope>IDENTIFICATION</scope>
</reference>
<comment type="similarity">
    <text evidence="8">Belongs to the small Tim family.</text>
</comment>
<keyword evidence="10" id="KW-1185">Reference proteome</keyword>
<evidence type="ECO:0000256" key="3">
    <source>
        <dbReference type="ARBA" id="ARBA00022833"/>
    </source>
</evidence>
<dbReference type="PANTHER" id="PTHR13172">
    <property type="entry name" value="MITOCHONDRIAL IMPORT INNER MEMBRANE TRANSLOCASE SUBUNIT TIM9B"/>
    <property type="match status" value="1"/>
</dbReference>
<comment type="subcellular location">
    <subcellularLocation>
        <location evidence="8">Mitochondrion inner membrane</location>
        <topology evidence="8">Peripheral membrane protein</topology>
        <orientation evidence="8">Intermembrane side</orientation>
    </subcellularLocation>
</comment>
<comment type="subunit">
    <text evidence="8">Heterohexamer.</text>
</comment>
<keyword evidence="3" id="KW-0862">Zinc</keyword>
<protein>
    <recommendedName>
        <fullName evidence="8">Mitochondrial import inner membrane translocase subunit</fullName>
    </recommendedName>
</protein>
<dbReference type="RefSeq" id="XP_011089464.1">
    <property type="nucleotide sequence ID" value="XM_011091162.2"/>
</dbReference>
<dbReference type="InParanoid" id="A0A6I9TSA7"/>
<keyword evidence="8" id="KW-0999">Mitochondrion inner membrane</keyword>
<dbReference type="Proteomes" id="UP000504604">
    <property type="component" value="Linkage group LG9"/>
</dbReference>
<keyword evidence="6 8" id="KW-0496">Mitochondrion</keyword>
<proteinExistence type="inferred from homology"/>
<evidence type="ECO:0000256" key="8">
    <source>
        <dbReference type="RuleBase" id="RU367043"/>
    </source>
</evidence>
<evidence type="ECO:0000313" key="10">
    <source>
        <dbReference type="Proteomes" id="UP000504604"/>
    </source>
</evidence>
<evidence type="ECO:0000256" key="5">
    <source>
        <dbReference type="ARBA" id="ARBA00023010"/>
    </source>
</evidence>
<keyword evidence="4 8" id="KW-0653">Protein transport</keyword>
<evidence type="ECO:0000313" key="11">
    <source>
        <dbReference type="RefSeq" id="XP_011089464.1"/>
    </source>
</evidence>
<dbReference type="InterPro" id="IPR004217">
    <property type="entry name" value="Tim10-like"/>
</dbReference>
<dbReference type="KEGG" id="sind:105170408"/>
<keyword evidence="2" id="KW-0479">Metal-binding</keyword>
<dbReference type="GeneID" id="105170408"/>
<comment type="domain">
    <text evidence="8">The twin CX3C motif contains 4 conserved Cys residues that form 2 disulfide bonds in the mitochondrial intermembrane space.</text>
</comment>
<evidence type="ECO:0000256" key="4">
    <source>
        <dbReference type="ARBA" id="ARBA00022927"/>
    </source>
</evidence>
<keyword evidence="7 8" id="KW-1015">Disulfide bond</keyword>
<comment type="function">
    <text evidence="8">Mitochondrial intermembrane chaperone that participates in the import and insertion of some multi-pass transmembrane proteins into the mitochondrial inner membrane. Also required for the transfer of beta-barrel precursors from the TOM complex to the sorting and assembly machinery (SAM complex) of the outer membrane. Acts as a chaperone-like protein that protects the hydrophobic precursors from aggregation and guide them through the mitochondrial intermembrane space.</text>
</comment>
<accession>A0A6I9TSA7</accession>
<keyword evidence="1 8" id="KW-0813">Transport</keyword>
<organism evidence="10 11">
    <name type="scientific">Sesamum indicum</name>
    <name type="common">Oriental sesame</name>
    <name type="synonym">Sesamum orientale</name>
    <dbReference type="NCBI Taxonomy" id="4182"/>
    <lineage>
        <taxon>Eukaryota</taxon>
        <taxon>Viridiplantae</taxon>
        <taxon>Streptophyta</taxon>
        <taxon>Embryophyta</taxon>
        <taxon>Tracheophyta</taxon>
        <taxon>Spermatophyta</taxon>
        <taxon>Magnoliopsida</taxon>
        <taxon>eudicotyledons</taxon>
        <taxon>Gunneridae</taxon>
        <taxon>Pentapetalae</taxon>
        <taxon>asterids</taxon>
        <taxon>lamiids</taxon>
        <taxon>Lamiales</taxon>
        <taxon>Pedaliaceae</taxon>
        <taxon>Sesamum</taxon>
    </lineage>
</organism>
<dbReference type="SUPFAM" id="SSF144122">
    <property type="entry name" value="Tim10-like"/>
    <property type="match status" value="1"/>
</dbReference>
<dbReference type="Gene3D" id="1.10.287.810">
    <property type="entry name" value="Mitochondrial import inner membrane translocase subunit tim13 like domains"/>
    <property type="match status" value="1"/>
</dbReference>
<keyword evidence="8" id="KW-0143">Chaperone</keyword>
<gene>
    <name evidence="11" type="primary">LOC105170408</name>
</gene>
<evidence type="ECO:0000259" key="9">
    <source>
        <dbReference type="Pfam" id="PF02953"/>
    </source>
</evidence>
<evidence type="ECO:0000256" key="1">
    <source>
        <dbReference type="ARBA" id="ARBA00022448"/>
    </source>
</evidence>
<keyword evidence="8" id="KW-0472">Membrane</keyword>
<name>A0A6I9TSA7_SESIN</name>
<dbReference type="InterPro" id="IPR050673">
    <property type="entry name" value="Mito_inner_translocase_sub"/>
</dbReference>
<dbReference type="GO" id="GO:0046872">
    <property type="term" value="F:metal ion binding"/>
    <property type="evidence" value="ECO:0007669"/>
    <property type="project" value="UniProtKB-KW"/>
</dbReference>
<evidence type="ECO:0000256" key="2">
    <source>
        <dbReference type="ARBA" id="ARBA00022723"/>
    </source>
</evidence>